<evidence type="ECO:0000313" key="1">
    <source>
        <dbReference type="EMBL" id="CAK7940784.1"/>
    </source>
</evidence>
<organism evidence="1 2">
    <name type="scientific">Peronospora matthiolae</name>
    <dbReference type="NCBI Taxonomy" id="2874970"/>
    <lineage>
        <taxon>Eukaryota</taxon>
        <taxon>Sar</taxon>
        <taxon>Stramenopiles</taxon>
        <taxon>Oomycota</taxon>
        <taxon>Peronosporomycetes</taxon>
        <taxon>Peronosporales</taxon>
        <taxon>Peronosporaceae</taxon>
        <taxon>Peronospora</taxon>
    </lineage>
</organism>
<dbReference type="EMBL" id="CAKLBY020000259">
    <property type="protein sequence ID" value="CAK7940784.1"/>
    <property type="molecule type" value="Genomic_DNA"/>
</dbReference>
<evidence type="ECO:0000313" key="2">
    <source>
        <dbReference type="Proteomes" id="UP001162060"/>
    </source>
</evidence>
<reference evidence="1" key="1">
    <citation type="submission" date="2024-01" db="EMBL/GenBank/DDBJ databases">
        <authorList>
            <person name="Webb A."/>
        </authorList>
    </citation>
    <scope>NUCLEOTIDE SEQUENCE</scope>
    <source>
        <strain evidence="1">Pm1</strain>
    </source>
</reference>
<protein>
    <submittedName>
        <fullName evidence="1">Uncharacterized protein</fullName>
    </submittedName>
</protein>
<comment type="caution">
    <text evidence="1">The sequence shown here is derived from an EMBL/GenBank/DDBJ whole genome shotgun (WGS) entry which is preliminary data.</text>
</comment>
<gene>
    <name evidence="1" type="ORF">PM001_LOCUS25934</name>
</gene>
<proteinExistence type="predicted"/>
<sequence length="251" mass="27922">MCDRLRTGIDDNPGAVLDEHKRADAIFLRQMFHELKNADLAKERVLTEKYHMATSAHASTGTAGSSAALLRAPMALKVHREFIAARSAAAKFDKDISEGETGSSYFFRAPSTVNFAVSIPSVSLPDGSSTTDPDEMAAIHRGYWGNLYRSPSRDILPTLPLSPFQPLELLRLLRYTTSSVPAASRLHLEAPMTANDFYWAIRSSFKGRSIGLDGLPVEYYQLNPHSWARIFELVYANQFRLGRIVDGMARE</sequence>
<dbReference type="Proteomes" id="UP001162060">
    <property type="component" value="Unassembled WGS sequence"/>
</dbReference>
<dbReference type="AlphaFoldDB" id="A0AAV1V5T9"/>
<accession>A0AAV1V5T9</accession>
<name>A0AAV1V5T9_9STRA</name>